<evidence type="ECO:0000259" key="3">
    <source>
        <dbReference type="Pfam" id="PF18291"/>
    </source>
</evidence>
<sequence>MPYYKKKQKKINGKWYPQSVTVGDPVTTDEIAQLLADFSSASVGDTYNILKNLARAMSIYMSNGRSVKLDGVGTFYYTLTAAGQGVDTPEEVNANQIVGVRVRFLPEYSRASDHTATRALVPDKLKWEEWGGEATGSTTPGTGGEDGDDSGQGTFG</sequence>
<evidence type="ECO:0000256" key="1">
    <source>
        <dbReference type="ARBA" id="ARBA00023125"/>
    </source>
</evidence>
<reference evidence="4" key="2">
    <citation type="submission" date="2021-04" db="EMBL/GenBank/DDBJ databases">
        <authorList>
            <person name="Gilroy R."/>
        </authorList>
    </citation>
    <scope>NUCLEOTIDE SEQUENCE</scope>
    <source>
        <strain evidence="4">ChiHjej12B11-24981</strain>
    </source>
</reference>
<evidence type="ECO:0000313" key="4">
    <source>
        <dbReference type="EMBL" id="HIZ02257.1"/>
    </source>
</evidence>
<organism evidence="4 5">
    <name type="scientific">Candidatus Bacteroides merdipullorum</name>
    <dbReference type="NCBI Taxonomy" id="2838474"/>
    <lineage>
        <taxon>Bacteria</taxon>
        <taxon>Pseudomonadati</taxon>
        <taxon>Bacteroidota</taxon>
        <taxon>Bacteroidia</taxon>
        <taxon>Bacteroidales</taxon>
        <taxon>Bacteroidaceae</taxon>
        <taxon>Bacteroides</taxon>
    </lineage>
</organism>
<accession>A0A9D2CXN7</accession>
<gene>
    <name evidence="4" type="ORF">H9819_08450</name>
</gene>
<dbReference type="Pfam" id="PF18291">
    <property type="entry name" value="HU-HIG"/>
    <property type="match status" value="1"/>
</dbReference>
<dbReference type="GO" id="GO:0003677">
    <property type="term" value="F:DNA binding"/>
    <property type="evidence" value="ECO:0007669"/>
    <property type="project" value="UniProtKB-KW"/>
</dbReference>
<dbReference type="EMBL" id="DXCK01000113">
    <property type="protein sequence ID" value="HIZ02257.1"/>
    <property type="molecule type" value="Genomic_DNA"/>
</dbReference>
<feature type="region of interest" description="Disordered" evidence="2">
    <location>
        <begin position="128"/>
        <end position="156"/>
    </location>
</feature>
<evidence type="ECO:0000313" key="5">
    <source>
        <dbReference type="Proteomes" id="UP000824023"/>
    </source>
</evidence>
<proteinExistence type="predicted"/>
<dbReference type="InterPro" id="IPR041607">
    <property type="entry name" value="HU-HIG"/>
</dbReference>
<reference evidence="4" key="1">
    <citation type="journal article" date="2021" name="PeerJ">
        <title>Extensive microbial diversity within the chicken gut microbiome revealed by metagenomics and culture.</title>
        <authorList>
            <person name="Gilroy R."/>
            <person name="Ravi A."/>
            <person name="Getino M."/>
            <person name="Pursley I."/>
            <person name="Horton D.L."/>
            <person name="Alikhan N.F."/>
            <person name="Baker D."/>
            <person name="Gharbi K."/>
            <person name="Hall N."/>
            <person name="Watson M."/>
            <person name="Adriaenssens E.M."/>
            <person name="Foster-Nyarko E."/>
            <person name="Jarju S."/>
            <person name="Secka A."/>
            <person name="Antonio M."/>
            <person name="Oren A."/>
            <person name="Chaudhuri R.R."/>
            <person name="La Ragione R."/>
            <person name="Hildebrand F."/>
            <person name="Pallen M.J."/>
        </authorList>
    </citation>
    <scope>NUCLEOTIDE SEQUENCE</scope>
    <source>
        <strain evidence="4">ChiHjej12B11-24981</strain>
    </source>
</reference>
<dbReference type="InterPro" id="IPR010992">
    <property type="entry name" value="IHF-like_DNA-bd_dom_sf"/>
</dbReference>
<dbReference type="NCBIfam" id="TIGR01201">
    <property type="entry name" value="HU_rel"/>
    <property type="match status" value="1"/>
</dbReference>
<dbReference type="AlphaFoldDB" id="A0A9D2CXN7"/>
<dbReference type="Proteomes" id="UP000824023">
    <property type="component" value="Unassembled WGS sequence"/>
</dbReference>
<comment type="caution">
    <text evidence="4">The sequence shown here is derived from an EMBL/GenBank/DDBJ whole genome shotgun (WGS) entry which is preliminary data.</text>
</comment>
<feature type="domain" description="HU" evidence="3">
    <location>
        <begin position="7"/>
        <end position="108"/>
    </location>
</feature>
<protein>
    <submittedName>
        <fullName evidence="4">DNA-binding protein</fullName>
    </submittedName>
</protein>
<keyword evidence="1 4" id="KW-0238">DNA-binding</keyword>
<dbReference type="SUPFAM" id="SSF47729">
    <property type="entry name" value="IHF-like DNA-binding proteins"/>
    <property type="match status" value="1"/>
</dbReference>
<evidence type="ECO:0000256" key="2">
    <source>
        <dbReference type="SAM" id="MobiDB-lite"/>
    </source>
</evidence>
<name>A0A9D2CXN7_9BACE</name>
<dbReference type="InterPro" id="IPR005902">
    <property type="entry name" value="HU_DNA-bd_put"/>
</dbReference>